<evidence type="ECO:0000313" key="3">
    <source>
        <dbReference type="Proteomes" id="UP000217083"/>
    </source>
</evidence>
<evidence type="ECO:0008006" key="4">
    <source>
        <dbReference type="Google" id="ProtNLM"/>
    </source>
</evidence>
<keyword evidence="1" id="KW-1133">Transmembrane helix</keyword>
<proteinExistence type="predicted"/>
<reference evidence="3" key="1">
    <citation type="submission" date="2017-08" db="EMBL/GenBank/DDBJ databases">
        <authorList>
            <person name="Huang Z."/>
        </authorList>
    </citation>
    <scope>NUCLEOTIDE SEQUENCE [LARGE SCALE GENOMIC DNA]</scope>
    <source>
        <strain evidence="3">SA5d-4</strain>
    </source>
</reference>
<feature type="transmembrane region" description="Helical" evidence="1">
    <location>
        <begin position="34"/>
        <end position="54"/>
    </location>
</feature>
<keyword evidence="1" id="KW-0812">Transmembrane</keyword>
<keyword evidence="3" id="KW-1185">Reference proteome</keyword>
<feature type="transmembrane region" description="Helical" evidence="1">
    <location>
        <begin position="122"/>
        <end position="140"/>
    </location>
</feature>
<dbReference type="PANTHER" id="PTHR34821:SF3">
    <property type="entry name" value="MEMBRANE PROTEIN"/>
    <property type="match status" value="1"/>
</dbReference>
<organism evidence="2 3">
    <name type="scientific">Lottiidibacillus patelloidae</name>
    <dbReference type="NCBI Taxonomy" id="2670334"/>
    <lineage>
        <taxon>Bacteria</taxon>
        <taxon>Bacillati</taxon>
        <taxon>Bacillota</taxon>
        <taxon>Bacilli</taxon>
        <taxon>Bacillales</taxon>
        <taxon>Bacillaceae</taxon>
        <taxon>Lottiidibacillus</taxon>
    </lineage>
</organism>
<evidence type="ECO:0000256" key="1">
    <source>
        <dbReference type="SAM" id="Phobius"/>
    </source>
</evidence>
<dbReference type="GO" id="GO:0005886">
    <property type="term" value="C:plasma membrane"/>
    <property type="evidence" value="ECO:0007669"/>
    <property type="project" value="TreeGrafter"/>
</dbReference>
<accession>A0A263BPU5</accession>
<evidence type="ECO:0000313" key="2">
    <source>
        <dbReference type="EMBL" id="OZM55779.1"/>
    </source>
</evidence>
<dbReference type="InterPro" id="IPR006750">
    <property type="entry name" value="YdcZ"/>
</dbReference>
<feature type="transmembrane region" description="Helical" evidence="1">
    <location>
        <begin position="66"/>
        <end position="86"/>
    </location>
</feature>
<dbReference type="EMBL" id="NPIA01000013">
    <property type="protein sequence ID" value="OZM55779.1"/>
    <property type="molecule type" value="Genomic_DNA"/>
</dbReference>
<name>A0A263BPU5_9BACI</name>
<feature type="transmembrane region" description="Helical" evidence="1">
    <location>
        <begin position="92"/>
        <end position="115"/>
    </location>
</feature>
<sequence length="165" mass="17923">MVIGVLLAILAGVLVSMQNIFNSKVSEKAGPWETTVLVLGLGALASFTFGLMSEGRNLFHLPNMELWFWFSGLFGIGVVTSLVLSIRLLGPTFAIAIVLTSELGIALLFDSLGWLGLAKVPFTLNQLIGVLIIISGIYVFKFNVFNRDVQPAKEKLDVVKLKQNA</sequence>
<comment type="caution">
    <text evidence="2">The sequence shown here is derived from an EMBL/GenBank/DDBJ whole genome shotgun (WGS) entry which is preliminary data.</text>
</comment>
<dbReference type="PANTHER" id="PTHR34821">
    <property type="entry name" value="INNER MEMBRANE PROTEIN YDCZ"/>
    <property type="match status" value="1"/>
</dbReference>
<dbReference type="Proteomes" id="UP000217083">
    <property type="component" value="Unassembled WGS sequence"/>
</dbReference>
<dbReference type="RefSeq" id="WP_094926679.1">
    <property type="nucleotide sequence ID" value="NZ_NPIA01000013.1"/>
</dbReference>
<gene>
    <name evidence="2" type="ORF">CIB95_15565</name>
</gene>
<dbReference type="AlphaFoldDB" id="A0A263BPU5"/>
<reference evidence="2 3" key="2">
    <citation type="submission" date="2017-09" db="EMBL/GenBank/DDBJ databases">
        <title>Bacillus patelloidae sp. nov., isolated from the intestinal tract of a marine limpet.</title>
        <authorList>
            <person name="Liu R."/>
            <person name="Dong C."/>
            <person name="Shao Z."/>
        </authorList>
    </citation>
    <scope>NUCLEOTIDE SEQUENCE [LARGE SCALE GENOMIC DNA]</scope>
    <source>
        <strain evidence="2 3">SA5d-4</strain>
    </source>
</reference>
<protein>
    <recommendedName>
        <fullName evidence="4">EamA-like transporter family protein</fullName>
    </recommendedName>
</protein>
<dbReference type="Pfam" id="PF04657">
    <property type="entry name" value="DMT_YdcZ"/>
    <property type="match status" value="1"/>
</dbReference>
<keyword evidence="1" id="KW-0472">Membrane</keyword>